<dbReference type="CDD" id="cd02440">
    <property type="entry name" value="AdoMet_MTases"/>
    <property type="match status" value="1"/>
</dbReference>
<proteinExistence type="predicted"/>
<evidence type="ECO:0000313" key="11">
    <source>
        <dbReference type="RefSeq" id="XP_003742461.1"/>
    </source>
</evidence>
<dbReference type="InterPro" id="IPR019410">
    <property type="entry name" value="Methyltransf_16"/>
</dbReference>
<dbReference type="InterPro" id="IPR025800">
    <property type="entry name" value="CaM-Lys-N-MeTrfase"/>
</dbReference>
<dbReference type="GeneID" id="100902266"/>
<reference evidence="11" key="1">
    <citation type="submission" date="2025-08" db="UniProtKB">
        <authorList>
            <consortium name="RefSeq"/>
        </authorList>
    </citation>
    <scope>IDENTIFICATION</scope>
</reference>
<dbReference type="EC" id="2.1.1.60" evidence="3"/>
<dbReference type="PANTHER" id="PTHR13539:SF3">
    <property type="entry name" value="CALMODULIN-LYSINE N-METHYLTRANSFERASE"/>
    <property type="match status" value="1"/>
</dbReference>
<gene>
    <name evidence="11" type="primary">LOC100902266</name>
</gene>
<organism evidence="10 11">
    <name type="scientific">Galendromus occidentalis</name>
    <name type="common">western predatory mite</name>
    <dbReference type="NCBI Taxonomy" id="34638"/>
    <lineage>
        <taxon>Eukaryota</taxon>
        <taxon>Metazoa</taxon>
        <taxon>Ecdysozoa</taxon>
        <taxon>Arthropoda</taxon>
        <taxon>Chelicerata</taxon>
        <taxon>Arachnida</taxon>
        <taxon>Acari</taxon>
        <taxon>Parasitiformes</taxon>
        <taxon>Mesostigmata</taxon>
        <taxon>Gamasina</taxon>
        <taxon>Phytoseioidea</taxon>
        <taxon>Phytoseiidae</taxon>
        <taxon>Typhlodrominae</taxon>
        <taxon>Galendromus</taxon>
    </lineage>
</organism>
<evidence type="ECO:0000256" key="3">
    <source>
        <dbReference type="ARBA" id="ARBA00011914"/>
    </source>
</evidence>
<sequence length="322" mass="37002">MAADIRKKSTNSKCNDKKARMNPSVAKMRWKLLAKALHEGRVSEAGLFFESVRRFQNFGLLQVSSLADDKQEMHASRMMQDENETDASWFAVKCLKEPQFSLKMRFLAKRITANDLHGFNNTGNICIWPSEEVMAYYVMKNKELFHCKHILELGGGMTCLAGFTVAAAARASEVFLTDGNQRCVSNVEKILEANKGKFGNCSIHIRRLRWDEENDMNDLQQRFDVILIADCLYFEESRRALVQTIWNVLKKDGMAVILAPARGNTFQDFVRLSAEVGFETDLIMAYDTCVWELHSRYLKEKPELYDANLHYPQMLIIRKCSI</sequence>
<evidence type="ECO:0000256" key="8">
    <source>
        <dbReference type="ARBA" id="ARBA00023242"/>
    </source>
</evidence>
<dbReference type="SUPFAM" id="SSF53335">
    <property type="entry name" value="S-adenosyl-L-methionine-dependent methyltransferases"/>
    <property type="match status" value="1"/>
</dbReference>
<dbReference type="Pfam" id="PF10294">
    <property type="entry name" value="Methyltransf_16"/>
    <property type="match status" value="1"/>
</dbReference>
<dbReference type="Proteomes" id="UP000694867">
    <property type="component" value="Unplaced"/>
</dbReference>
<evidence type="ECO:0000256" key="5">
    <source>
        <dbReference type="ARBA" id="ARBA00022490"/>
    </source>
</evidence>
<keyword evidence="6" id="KW-0489">Methyltransferase</keyword>
<keyword evidence="5" id="KW-0963">Cytoplasm</keyword>
<feature type="region of interest" description="Disordered" evidence="9">
    <location>
        <begin position="1"/>
        <end position="20"/>
    </location>
</feature>
<dbReference type="PANTHER" id="PTHR13539">
    <property type="entry name" value="CALMODULIN-LYSINE N-METHYLTRANSFERASE"/>
    <property type="match status" value="1"/>
</dbReference>
<dbReference type="InterPro" id="IPR029063">
    <property type="entry name" value="SAM-dependent_MTases_sf"/>
</dbReference>
<evidence type="ECO:0000256" key="2">
    <source>
        <dbReference type="ARBA" id="ARBA00004496"/>
    </source>
</evidence>
<dbReference type="RefSeq" id="XP_003742461.1">
    <property type="nucleotide sequence ID" value="XM_003742413.2"/>
</dbReference>
<protein>
    <recommendedName>
        <fullName evidence="4">Calmodulin-lysine N-methyltransferase</fullName>
        <ecNumber evidence="3">2.1.1.60</ecNumber>
    </recommendedName>
</protein>
<dbReference type="Gene3D" id="3.40.50.150">
    <property type="entry name" value="Vaccinia Virus protein VP39"/>
    <property type="match status" value="1"/>
</dbReference>
<dbReference type="AlphaFoldDB" id="A0AAJ6VXP3"/>
<dbReference type="KEGG" id="goe:100902266"/>
<dbReference type="GO" id="GO:0032259">
    <property type="term" value="P:methylation"/>
    <property type="evidence" value="ECO:0007669"/>
    <property type="project" value="UniProtKB-KW"/>
</dbReference>
<evidence type="ECO:0000256" key="9">
    <source>
        <dbReference type="SAM" id="MobiDB-lite"/>
    </source>
</evidence>
<evidence type="ECO:0000256" key="1">
    <source>
        <dbReference type="ARBA" id="ARBA00004123"/>
    </source>
</evidence>
<dbReference type="GO" id="GO:0018025">
    <property type="term" value="F:calmodulin-lysine N-methyltransferase activity"/>
    <property type="evidence" value="ECO:0007669"/>
    <property type="project" value="UniProtKB-EC"/>
</dbReference>
<accession>A0AAJ6VXP3</accession>
<keyword evidence="7" id="KW-0808">Transferase</keyword>
<name>A0AAJ6VXP3_9ACAR</name>
<dbReference type="GO" id="GO:0005634">
    <property type="term" value="C:nucleus"/>
    <property type="evidence" value="ECO:0007669"/>
    <property type="project" value="UniProtKB-SubCell"/>
</dbReference>
<comment type="subcellular location">
    <subcellularLocation>
        <location evidence="2">Cytoplasm</location>
    </subcellularLocation>
    <subcellularLocation>
        <location evidence="1">Nucleus</location>
    </subcellularLocation>
</comment>
<keyword evidence="8" id="KW-0539">Nucleus</keyword>
<evidence type="ECO:0000256" key="6">
    <source>
        <dbReference type="ARBA" id="ARBA00022603"/>
    </source>
</evidence>
<dbReference type="GO" id="GO:0005737">
    <property type="term" value="C:cytoplasm"/>
    <property type="evidence" value="ECO:0007669"/>
    <property type="project" value="UniProtKB-SubCell"/>
</dbReference>
<keyword evidence="10" id="KW-1185">Reference proteome</keyword>
<evidence type="ECO:0000256" key="4">
    <source>
        <dbReference type="ARBA" id="ARBA00020594"/>
    </source>
</evidence>
<evidence type="ECO:0000256" key="7">
    <source>
        <dbReference type="ARBA" id="ARBA00022679"/>
    </source>
</evidence>
<evidence type="ECO:0000313" key="10">
    <source>
        <dbReference type="Proteomes" id="UP000694867"/>
    </source>
</evidence>